<dbReference type="WBParaSite" id="NBR_0000620301-mRNA-1">
    <property type="protein sequence ID" value="NBR_0000620301-mRNA-1"/>
    <property type="gene ID" value="NBR_0000620301"/>
</dbReference>
<dbReference type="AlphaFoldDB" id="A0A0N4XU47"/>
<feature type="region of interest" description="Disordered" evidence="1">
    <location>
        <begin position="1"/>
        <end position="30"/>
    </location>
</feature>
<evidence type="ECO:0000256" key="1">
    <source>
        <dbReference type="SAM" id="MobiDB-lite"/>
    </source>
</evidence>
<sequence length="210" mass="22447">LSSRLLQSKPSKRFRRGSPYVVEKSGDGGSLDDAVELLSEDSQVPAHLNTTLGHLLEKAKLTEELLTKNRTDEDETSHVEEKTSKSVIISSIAVKSGDGKLIEKEGVESGNDTIPFAPGLQITGLTKRVFSGFRLAQAALYGVHGLCQPESGEHSLRKAESEGTPPSQTKTCAADTIFCKKGAHGSGPDGTAIFAYDCDDTGNCQVGYRH</sequence>
<evidence type="ECO:0000313" key="2">
    <source>
        <dbReference type="WBParaSite" id="NBR_0000620301-mRNA-1"/>
    </source>
</evidence>
<organism evidence="2">
    <name type="scientific">Nippostrongylus brasiliensis</name>
    <name type="common">Rat hookworm</name>
    <dbReference type="NCBI Taxonomy" id="27835"/>
    <lineage>
        <taxon>Eukaryota</taxon>
        <taxon>Metazoa</taxon>
        <taxon>Ecdysozoa</taxon>
        <taxon>Nematoda</taxon>
        <taxon>Chromadorea</taxon>
        <taxon>Rhabditida</taxon>
        <taxon>Rhabditina</taxon>
        <taxon>Rhabditomorpha</taxon>
        <taxon>Strongyloidea</taxon>
        <taxon>Heligmosomidae</taxon>
        <taxon>Nippostrongylus</taxon>
    </lineage>
</organism>
<protein>
    <submittedName>
        <fullName evidence="2">Histone-lysine N-methyltransferase ash1</fullName>
    </submittedName>
</protein>
<proteinExistence type="predicted"/>
<name>A0A0N4XU47_NIPBR</name>
<reference evidence="2" key="1">
    <citation type="submission" date="2017-02" db="UniProtKB">
        <authorList>
            <consortium name="WormBaseParasite"/>
        </authorList>
    </citation>
    <scope>IDENTIFICATION</scope>
</reference>
<accession>A0A0N4XU47</accession>